<evidence type="ECO:0000313" key="2">
    <source>
        <dbReference type="Proteomes" id="UP001162030"/>
    </source>
</evidence>
<sequence length="227" mass="25945">MHGPVEAGSLPMKSGFDKNALSTSTRIDTSMSDDRLARVLVLIDEANAQDPNSEVWQGKSYPKELLYGMRMTEWLHRLYPEATDLLQIAARGQHIRRWEVPRQTYPDTREGYLQWRSYLYGFHADCVAKLMAQVGYDSVDIERVRKILQKRGLKTDSDVQAIEDVACLVFLDHYFAAFAAEIHDQEKLIGIVRKTWKKMSEHARARALKLEFPVPIRALLAAALRAA</sequence>
<evidence type="ECO:0008006" key="3">
    <source>
        <dbReference type="Google" id="ProtNLM"/>
    </source>
</evidence>
<reference evidence="1 2" key="1">
    <citation type="submission" date="2023-03" db="EMBL/GenBank/DDBJ databases">
        <authorList>
            <person name="Pearce D."/>
        </authorList>
    </citation>
    <scope>NUCLEOTIDE SEQUENCE [LARGE SCALE GENOMIC DNA]</scope>
    <source>
        <strain evidence="1">Msz</strain>
    </source>
</reference>
<keyword evidence="2" id="KW-1185">Reference proteome</keyword>
<dbReference type="Proteomes" id="UP001162030">
    <property type="component" value="Chromosome"/>
</dbReference>
<dbReference type="PANTHER" id="PTHR41729:SF1">
    <property type="entry name" value="GLUTAMYL-TRNA SYNTHETASE"/>
    <property type="match status" value="1"/>
</dbReference>
<dbReference type="EMBL" id="OX458333">
    <property type="protein sequence ID" value="CAI8953882.1"/>
    <property type="molecule type" value="Genomic_DNA"/>
</dbReference>
<organism evidence="1 2">
    <name type="scientific">Methylocaldum szegediense</name>
    <dbReference type="NCBI Taxonomy" id="73780"/>
    <lineage>
        <taxon>Bacteria</taxon>
        <taxon>Pseudomonadati</taxon>
        <taxon>Pseudomonadota</taxon>
        <taxon>Gammaproteobacteria</taxon>
        <taxon>Methylococcales</taxon>
        <taxon>Methylococcaceae</taxon>
        <taxon>Methylocaldum</taxon>
    </lineage>
</organism>
<protein>
    <recommendedName>
        <fullName evidence="3">DUF4202 domain-containing protein</fullName>
    </recommendedName>
</protein>
<proteinExistence type="predicted"/>
<dbReference type="PANTHER" id="PTHR41729">
    <property type="entry name" value="GLUTAMYL-TRNA SYNTHETASE"/>
    <property type="match status" value="1"/>
</dbReference>
<name>A0ABM9I858_9GAMM</name>
<dbReference type="Pfam" id="PF13875">
    <property type="entry name" value="DUF4202"/>
    <property type="match status" value="1"/>
</dbReference>
<gene>
    <name evidence="1" type="ORF">MSZNOR_4511</name>
</gene>
<accession>A0ABM9I858</accession>
<evidence type="ECO:0000313" key="1">
    <source>
        <dbReference type="EMBL" id="CAI8953882.1"/>
    </source>
</evidence>
<dbReference type="InterPro" id="IPR025255">
    <property type="entry name" value="DUF4202"/>
</dbReference>